<dbReference type="EMBL" id="JBHSPA010000112">
    <property type="protein sequence ID" value="MFC5834527.1"/>
    <property type="molecule type" value="Genomic_DNA"/>
</dbReference>
<evidence type="ECO:0000256" key="1">
    <source>
        <dbReference type="ARBA" id="ARBA00010748"/>
    </source>
</evidence>
<reference evidence="7" key="1">
    <citation type="journal article" date="2019" name="Int. J. Syst. Evol. Microbiol.">
        <title>The Global Catalogue of Microorganisms (GCM) 10K type strain sequencing project: providing services to taxonomists for standard genome sequencing and annotation.</title>
        <authorList>
            <consortium name="The Broad Institute Genomics Platform"/>
            <consortium name="The Broad Institute Genome Sequencing Center for Infectious Disease"/>
            <person name="Wu L."/>
            <person name="Ma J."/>
        </authorList>
    </citation>
    <scope>NUCLEOTIDE SEQUENCE [LARGE SCALE GENOMIC DNA]</scope>
    <source>
        <strain evidence="7">CCUG 53903</strain>
    </source>
</reference>
<comment type="function">
    <text evidence="5">Involved in the maturation of [NiFe] hydrogenases. Required for nickel insertion into the metal center of the hydrogenase.</text>
</comment>
<gene>
    <name evidence="5" type="primary">hypA</name>
    <name evidence="6" type="ORF">ACFPZ3_62700</name>
</gene>
<name>A0ABW1D9P7_9ACTN</name>
<evidence type="ECO:0000256" key="4">
    <source>
        <dbReference type="ARBA" id="ARBA00022833"/>
    </source>
</evidence>
<feature type="binding site" evidence="5">
    <location>
        <position position="73"/>
    </location>
    <ligand>
        <name>Zn(2+)</name>
        <dbReference type="ChEBI" id="CHEBI:29105"/>
    </ligand>
</feature>
<feature type="binding site" evidence="5">
    <location>
        <position position="70"/>
    </location>
    <ligand>
        <name>Zn(2+)</name>
        <dbReference type="ChEBI" id="CHEBI:29105"/>
    </ligand>
</feature>
<organism evidence="6 7">
    <name type="scientific">Nonomuraea insulae</name>
    <dbReference type="NCBI Taxonomy" id="1616787"/>
    <lineage>
        <taxon>Bacteria</taxon>
        <taxon>Bacillati</taxon>
        <taxon>Actinomycetota</taxon>
        <taxon>Actinomycetes</taxon>
        <taxon>Streptosporangiales</taxon>
        <taxon>Streptosporangiaceae</taxon>
        <taxon>Nonomuraea</taxon>
    </lineage>
</organism>
<dbReference type="RefSeq" id="WP_379523939.1">
    <property type="nucleotide sequence ID" value="NZ_JBHSPA010000112.1"/>
</dbReference>
<protein>
    <recommendedName>
        <fullName evidence="5">Hydrogenase maturation factor HypA</fullName>
    </recommendedName>
</protein>
<sequence length="121" mass="12663">MHEIGMCEGLVELIQRQAGSRRVASARIRVGARHAVVGDAFDQAFSLAAAGTIVQDAVVDLVITPMTVDCRTCGGQGESADPLTACPHCGDDTVDLSGGDELILESLTFDEEAAGVSRHPR</sequence>
<proteinExistence type="inferred from homology"/>
<feature type="binding site" evidence="5">
    <location>
        <position position="86"/>
    </location>
    <ligand>
        <name>Zn(2+)</name>
        <dbReference type="ChEBI" id="CHEBI:29105"/>
    </ligand>
</feature>
<dbReference type="InterPro" id="IPR020538">
    <property type="entry name" value="Hydgase_Ni_incorp_HypA/HybF_CS"/>
</dbReference>
<keyword evidence="4 5" id="KW-0862">Zinc</keyword>
<dbReference type="SUPFAM" id="SSF57938">
    <property type="entry name" value="DnaJ/Hsp40 cysteine-rich domain"/>
    <property type="match status" value="1"/>
</dbReference>
<dbReference type="HAMAP" id="MF_00213">
    <property type="entry name" value="HypA_HybF"/>
    <property type="match status" value="1"/>
</dbReference>
<feature type="binding site" evidence="5">
    <location>
        <position position="2"/>
    </location>
    <ligand>
        <name>Ni(2+)</name>
        <dbReference type="ChEBI" id="CHEBI:49786"/>
    </ligand>
</feature>
<keyword evidence="3 5" id="KW-0479">Metal-binding</keyword>
<dbReference type="PROSITE" id="PS01249">
    <property type="entry name" value="HYPA"/>
    <property type="match status" value="1"/>
</dbReference>
<keyword evidence="2 5" id="KW-0533">Nickel</keyword>
<evidence type="ECO:0000256" key="2">
    <source>
        <dbReference type="ARBA" id="ARBA00022596"/>
    </source>
</evidence>
<comment type="similarity">
    <text evidence="1 5">Belongs to the HypA/HybF family.</text>
</comment>
<keyword evidence="7" id="KW-1185">Reference proteome</keyword>
<dbReference type="Pfam" id="PF01155">
    <property type="entry name" value="HypA"/>
    <property type="match status" value="1"/>
</dbReference>
<feature type="binding site" evidence="5">
    <location>
        <position position="89"/>
    </location>
    <ligand>
        <name>Zn(2+)</name>
        <dbReference type="ChEBI" id="CHEBI:29105"/>
    </ligand>
</feature>
<evidence type="ECO:0000313" key="6">
    <source>
        <dbReference type="EMBL" id="MFC5834527.1"/>
    </source>
</evidence>
<evidence type="ECO:0000256" key="5">
    <source>
        <dbReference type="HAMAP-Rule" id="MF_00213"/>
    </source>
</evidence>
<dbReference type="Proteomes" id="UP001596058">
    <property type="component" value="Unassembled WGS sequence"/>
</dbReference>
<accession>A0ABW1D9P7</accession>
<evidence type="ECO:0000256" key="3">
    <source>
        <dbReference type="ARBA" id="ARBA00022723"/>
    </source>
</evidence>
<dbReference type="InterPro" id="IPR036410">
    <property type="entry name" value="HSP_DnaJ_Cys-rich_dom_sf"/>
</dbReference>
<dbReference type="InterPro" id="IPR000688">
    <property type="entry name" value="HypA/HybF"/>
</dbReference>
<dbReference type="PIRSF" id="PIRSF004761">
    <property type="entry name" value="Hydrgn_mat_HypA"/>
    <property type="match status" value="1"/>
</dbReference>
<dbReference type="PANTHER" id="PTHR34535">
    <property type="entry name" value="HYDROGENASE MATURATION FACTOR HYPA"/>
    <property type="match status" value="1"/>
</dbReference>
<dbReference type="PANTHER" id="PTHR34535:SF3">
    <property type="entry name" value="HYDROGENASE MATURATION FACTOR HYPA"/>
    <property type="match status" value="1"/>
</dbReference>
<comment type="caution">
    <text evidence="6">The sequence shown here is derived from an EMBL/GenBank/DDBJ whole genome shotgun (WGS) entry which is preliminary data.</text>
</comment>
<evidence type="ECO:0000313" key="7">
    <source>
        <dbReference type="Proteomes" id="UP001596058"/>
    </source>
</evidence>
<dbReference type="Gene3D" id="3.30.2320.80">
    <property type="match status" value="1"/>
</dbReference>